<evidence type="ECO:0000256" key="1">
    <source>
        <dbReference type="SAM" id="MobiDB-lite"/>
    </source>
</evidence>
<name>A0A512HBM8_9PROT</name>
<proteinExistence type="predicted"/>
<protein>
    <submittedName>
        <fullName evidence="2">Uncharacterized protein</fullName>
    </submittedName>
</protein>
<dbReference type="RefSeq" id="WP_147164879.1">
    <property type="nucleotide sequence ID" value="NZ_BJZO01000120.1"/>
</dbReference>
<evidence type="ECO:0000313" key="2">
    <source>
        <dbReference type="EMBL" id="GEO82851.1"/>
    </source>
</evidence>
<dbReference type="AlphaFoldDB" id="A0A512HBM8"/>
<accession>A0A512HBM8</accession>
<dbReference type="Proteomes" id="UP000321567">
    <property type="component" value="Unassembled WGS sequence"/>
</dbReference>
<feature type="region of interest" description="Disordered" evidence="1">
    <location>
        <begin position="526"/>
        <end position="546"/>
    </location>
</feature>
<dbReference type="OrthoDB" id="5465471at2"/>
<gene>
    <name evidence="2" type="ORF">ROR02_29820</name>
</gene>
<reference evidence="2 3" key="1">
    <citation type="submission" date="2019-07" db="EMBL/GenBank/DDBJ databases">
        <title>Whole genome shotgun sequence of Rhodospirillum oryzae NBRC 107573.</title>
        <authorList>
            <person name="Hosoyama A."/>
            <person name="Uohara A."/>
            <person name="Ohji S."/>
            <person name="Ichikawa N."/>
        </authorList>
    </citation>
    <scope>NUCLEOTIDE SEQUENCE [LARGE SCALE GENOMIC DNA]</scope>
    <source>
        <strain evidence="2 3">NBRC 107573</strain>
    </source>
</reference>
<sequence>MTGVTIGGQTFEIDDFADDFKVGALVDVVVDGVALRVPRYAALHLAGLATAETAEAQAQVATTQAALAQAARDGAQTAQAGAEGARDAALAAASVTADAVRDDLTALSDAAAASAQVATDQAALAQAARDLAQGAVSSATGPRWAEVDTAASVGNALALTCNPPVTTLAAPLLVYFRVPPGPGADPLTVRLDGDTDSLPVLTSIGAAVSGNMVAGQDVLVAYEPDKEGFVLASNGQDIMLNPNAPTILSPYNNAMVAKSAVAVQLGPFTPRLTDDVHVSTQLVVYAITAQGGPGAVVWDSGETTTGVSAITVPSTAVALGLSYLLRVRDKGELGGWSDWSGWVRVTVAQGVRAPSITSPRQEYYVRTTDNLTVSTGSFSSEIVETFAGSRFQVSTHPDFSVLLYDSGKISGTSITIPSSVWSSLAPRTRLYLRALHEGLISGPGMWSAPVTFFNGRETFERIFTSSATLTILQEMVGSLKAMARGGTGGGGGGTRAGYGAGVRGTDGGVTSVGVYLSAMGGAGGGAGNGGQNAPLRDENKGGAGGANGAGGVGVAGTKGGDCSHADPGVGGASGLWPDVRGGIGGGCFLNGVDIEGRGGGGGGGAEGRYRNDIPATAHEVIQITIGAKGVGGSQGVAHYTGPGESGVPGIVLLMWEPPNGVNGIGGAARSYPSNYL</sequence>
<dbReference type="EMBL" id="BJZO01000120">
    <property type="protein sequence ID" value="GEO82851.1"/>
    <property type="molecule type" value="Genomic_DNA"/>
</dbReference>
<evidence type="ECO:0000313" key="3">
    <source>
        <dbReference type="Proteomes" id="UP000321567"/>
    </source>
</evidence>
<organism evidence="2 3">
    <name type="scientific">Pararhodospirillum oryzae</name>
    <dbReference type="NCBI Taxonomy" id="478448"/>
    <lineage>
        <taxon>Bacteria</taxon>
        <taxon>Pseudomonadati</taxon>
        <taxon>Pseudomonadota</taxon>
        <taxon>Alphaproteobacteria</taxon>
        <taxon>Rhodospirillales</taxon>
        <taxon>Rhodospirillaceae</taxon>
        <taxon>Pararhodospirillum</taxon>
    </lineage>
</organism>
<comment type="caution">
    <text evidence="2">The sequence shown here is derived from an EMBL/GenBank/DDBJ whole genome shotgun (WGS) entry which is preliminary data.</text>
</comment>
<keyword evidence="3" id="KW-1185">Reference proteome</keyword>